<comment type="similarity">
    <text evidence="1">Belongs to the leucine-binding protein family.</text>
</comment>
<dbReference type="RefSeq" id="WP_379872340.1">
    <property type="nucleotide sequence ID" value="NZ_JBHTBH010000008.1"/>
</dbReference>
<organism evidence="4 5">
    <name type="scientific">Marinactinospora rubrisoli</name>
    <dbReference type="NCBI Taxonomy" id="2715399"/>
    <lineage>
        <taxon>Bacteria</taxon>
        <taxon>Bacillati</taxon>
        <taxon>Actinomycetota</taxon>
        <taxon>Actinomycetes</taxon>
        <taxon>Streptosporangiales</taxon>
        <taxon>Nocardiopsidaceae</taxon>
        <taxon>Marinactinospora</taxon>
    </lineage>
</organism>
<dbReference type="SUPFAM" id="SSF53822">
    <property type="entry name" value="Periplasmic binding protein-like I"/>
    <property type="match status" value="1"/>
</dbReference>
<accession>A0ABW2KJY7</accession>
<dbReference type="PANTHER" id="PTHR47628">
    <property type="match status" value="1"/>
</dbReference>
<evidence type="ECO:0000259" key="3">
    <source>
        <dbReference type="Pfam" id="PF13458"/>
    </source>
</evidence>
<comment type="caution">
    <text evidence="4">The sequence shown here is derived from an EMBL/GenBank/DDBJ whole genome shotgun (WGS) entry which is preliminary data.</text>
</comment>
<dbReference type="Gene3D" id="3.40.50.2300">
    <property type="match status" value="2"/>
</dbReference>
<reference evidence="5" key="1">
    <citation type="journal article" date="2019" name="Int. J. Syst. Evol. Microbiol.">
        <title>The Global Catalogue of Microorganisms (GCM) 10K type strain sequencing project: providing services to taxonomists for standard genome sequencing and annotation.</title>
        <authorList>
            <consortium name="The Broad Institute Genomics Platform"/>
            <consortium name="The Broad Institute Genome Sequencing Center for Infectious Disease"/>
            <person name="Wu L."/>
            <person name="Ma J."/>
        </authorList>
    </citation>
    <scope>NUCLEOTIDE SEQUENCE [LARGE SCALE GENOMIC DNA]</scope>
    <source>
        <strain evidence="5">CGMCC 4.7382</strain>
    </source>
</reference>
<name>A0ABW2KJY7_9ACTN</name>
<keyword evidence="2" id="KW-0732">Signal</keyword>
<evidence type="ECO:0000256" key="1">
    <source>
        <dbReference type="ARBA" id="ARBA00010062"/>
    </source>
</evidence>
<evidence type="ECO:0000313" key="5">
    <source>
        <dbReference type="Proteomes" id="UP001596540"/>
    </source>
</evidence>
<keyword evidence="5" id="KW-1185">Reference proteome</keyword>
<dbReference type="InterPro" id="IPR028082">
    <property type="entry name" value="Peripla_BP_I"/>
</dbReference>
<proteinExistence type="inferred from homology"/>
<dbReference type="InterPro" id="IPR028081">
    <property type="entry name" value="Leu-bd"/>
</dbReference>
<dbReference type="CDD" id="cd06331">
    <property type="entry name" value="PBP1_AmiC-like"/>
    <property type="match status" value="1"/>
</dbReference>
<evidence type="ECO:0000313" key="4">
    <source>
        <dbReference type="EMBL" id="MFC7329698.1"/>
    </source>
</evidence>
<gene>
    <name evidence="4" type="ORF">ACFQRF_18355</name>
</gene>
<evidence type="ECO:0000256" key="2">
    <source>
        <dbReference type="ARBA" id="ARBA00022729"/>
    </source>
</evidence>
<protein>
    <submittedName>
        <fullName evidence="4">Substrate-binding protein</fullName>
    </submittedName>
</protein>
<dbReference type="Pfam" id="PF13458">
    <property type="entry name" value="Peripla_BP_6"/>
    <property type="match status" value="1"/>
</dbReference>
<dbReference type="Gene3D" id="3.30.530.20">
    <property type="match status" value="1"/>
</dbReference>
<dbReference type="PANTHER" id="PTHR47628:SF1">
    <property type="entry name" value="ALIPHATIC AMIDASE EXPRESSION-REGULATING PROTEIN"/>
    <property type="match status" value="1"/>
</dbReference>
<dbReference type="InterPro" id="IPR023393">
    <property type="entry name" value="START-like_dom_sf"/>
</dbReference>
<dbReference type="Proteomes" id="UP001596540">
    <property type="component" value="Unassembled WGS sequence"/>
</dbReference>
<dbReference type="SUPFAM" id="SSF55961">
    <property type="entry name" value="Bet v1-like"/>
    <property type="match status" value="1"/>
</dbReference>
<dbReference type="EMBL" id="JBHTBH010000008">
    <property type="protein sequence ID" value="MFC7329698.1"/>
    <property type="molecule type" value="Genomic_DNA"/>
</dbReference>
<sequence>MGELTLTTERVVELPPHQVYAMFGHGSGAGWLFDARCDEVAVGSLVTLRVPLEQGVGGPADIVGRISGLAAGRRIDITHDLPWRGRLRMRFDAHGPGATRVRVTAELGPGALPWFLRRRGIPATGPVPETAHPVGLLCSKSGPGGVFAAATENLALLGADQVNAEGGINGRDVWLVVGDDATDPRTAVAETRRLIRAGCRAIITNVTSQSFDAVSVVARRAGVLLIYTPVNEGGPAHELVFRLGERPEGQLDAAIRRLMGATGGRYWYLAGNDYSWPRDSNVWARRVIARHGGVVVGESYRALGTGDFSSLIDDIAASGADLVLSTFVGADEVAFEQQCHAMGLRDQCRTLSLALDEFTRSAIGDTASSGLWSVFGYFENLDNAANRELLGRYYREFGRWAPPPSSITESVYEALHLYSGAARAAADDEPRSVARELRGRSFRGPRGTVAVTGPNSYRQPLMVAEATPGGFSIVAEVEPGRDTAV</sequence>
<feature type="domain" description="Leucine-binding protein" evidence="3">
    <location>
        <begin position="134"/>
        <end position="455"/>
    </location>
</feature>